<evidence type="ECO:0000259" key="6">
    <source>
        <dbReference type="PROSITE" id="PS51349"/>
    </source>
</evidence>
<proteinExistence type="inferred from homology"/>
<comment type="cofactor">
    <cofactor evidence="1">
        <name>FMN</name>
        <dbReference type="ChEBI" id="CHEBI:58210"/>
    </cofactor>
</comment>
<dbReference type="InterPro" id="IPR008259">
    <property type="entry name" value="FMN_hydac_DH_AS"/>
</dbReference>
<organism evidence="7 8">
    <name type="scientific">Tenggerimyces flavus</name>
    <dbReference type="NCBI Taxonomy" id="1708749"/>
    <lineage>
        <taxon>Bacteria</taxon>
        <taxon>Bacillati</taxon>
        <taxon>Actinomycetota</taxon>
        <taxon>Actinomycetes</taxon>
        <taxon>Propionibacteriales</taxon>
        <taxon>Nocardioidaceae</taxon>
        <taxon>Tenggerimyces</taxon>
    </lineage>
</organism>
<keyword evidence="2" id="KW-0285">Flavoprotein</keyword>
<evidence type="ECO:0000256" key="5">
    <source>
        <dbReference type="ARBA" id="ARBA00024042"/>
    </source>
</evidence>
<sequence length="338" mass="35642">MISHLDLVEEARAILPEGVFQYVATGAGVEETLTAAAPAWQQYYLRPRLPRDVTAVDTSTTLLGTKVSGPVHVAPTGFQRIVHPDGETATAKAANETGSLLVLSSRSTSSLEEVSAVAGPWWLQAYVLRDRDLTAEIVRRAAAAGAQAVVLTVHTPHVARKARSYEFDTSVGSPIIPELATRDDLGVWQAPDVTLEDIQWLAGLSGGVPVVVKGILRGDDARACIDAGAQAVWVSNHGGRQLDGAIPSAIALSEVVEAIDEEVYVDGGIRTGRDVVRALALGARAAFVGRPVVWALAVGGADGVRDLLNGFREDVEETMALTGCTSIDEIGPDLVTRS</sequence>
<dbReference type="PROSITE" id="PS00557">
    <property type="entry name" value="FMN_HYDROXY_ACID_DH_1"/>
    <property type="match status" value="1"/>
</dbReference>
<dbReference type="EC" id="1.-.-.-" evidence="7"/>
<dbReference type="InterPro" id="IPR012133">
    <property type="entry name" value="Alpha-hydoxy_acid_DH_FMN"/>
</dbReference>
<dbReference type="PANTHER" id="PTHR10578">
    <property type="entry name" value="S -2-HYDROXY-ACID OXIDASE-RELATED"/>
    <property type="match status" value="1"/>
</dbReference>
<keyword evidence="4 7" id="KW-0560">Oxidoreductase</keyword>
<evidence type="ECO:0000256" key="1">
    <source>
        <dbReference type="ARBA" id="ARBA00001917"/>
    </source>
</evidence>
<reference evidence="8" key="1">
    <citation type="journal article" date="2019" name="Int. J. Syst. Evol. Microbiol.">
        <title>The Global Catalogue of Microorganisms (GCM) 10K type strain sequencing project: providing services to taxonomists for standard genome sequencing and annotation.</title>
        <authorList>
            <consortium name="The Broad Institute Genomics Platform"/>
            <consortium name="The Broad Institute Genome Sequencing Center for Infectious Disease"/>
            <person name="Wu L."/>
            <person name="Ma J."/>
        </authorList>
    </citation>
    <scope>NUCLEOTIDE SEQUENCE [LARGE SCALE GENOMIC DNA]</scope>
    <source>
        <strain evidence="8">CGMCC 4.7241</strain>
    </source>
</reference>
<feature type="domain" description="FMN hydroxy acid dehydrogenase" evidence="6">
    <location>
        <begin position="1"/>
        <end position="338"/>
    </location>
</feature>
<dbReference type="InterPro" id="IPR013785">
    <property type="entry name" value="Aldolase_TIM"/>
</dbReference>
<evidence type="ECO:0000256" key="4">
    <source>
        <dbReference type="ARBA" id="ARBA00023002"/>
    </source>
</evidence>
<name>A0ABV7YJ13_9ACTN</name>
<comment type="caution">
    <text evidence="7">The sequence shown here is derived from an EMBL/GenBank/DDBJ whole genome shotgun (WGS) entry which is preliminary data.</text>
</comment>
<comment type="similarity">
    <text evidence="5">Belongs to the FMN-dependent alpha-hydroxy acid dehydrogenase family.</text>
</comment>
<keyword evidence="8" id="KW-1185">Reference proteome</keyword>
<dbReference type="CDD" id="cd02809">
    <property type="entry name" value="alpha_hydroxyacid_oxid_FMN"/>
    <property type="match status" value="1"/>
</dbReference>
<keyword evidence="3" id="KW-0288">FMN</keyword>
<evidence type="ECO:0000256" key="3">
    <source>
        <dbReference type="ARBA" id="ARBA00022643"/>
    </source>
</evidence>
<dbReference type="EMBL" id="JBHRZH010000036">
    <property type="protein sequence ID" value="MFC3765166.1"/>
    <property type="molecule type" value="Genomic_DNA"/>
</dbReference>
<gene>
    <name evidence="7" type="ORF">ACFOUW_30330</name>
</gene>
<dbReference type="InterPro" id="IPR000262">
    <property type="entry name" value="FMN-dep_DH"/>
</dbReference>
<evidence type="ECO:0000256" key="2">
    <source>
        <dbReference type="ARBA" id="ARBA00022630"/>
    </source>
</evidence>
<dbReference type="RefSeq" id="WP_307782464.1">
    <property type="nucleotide sequence ID" value="NZ_JAFBCM010000001.1"/>
</dbReference>
<dbReference type="Gene3D" id="3.20.20.70">
    <property type="entry name" value="Aldolase class I"/>
    <property type="match status" value="1"/>
</dbReference>
<dbReference type="PANTHER" id="PTHR10578:SF107">
    <property type="entry name" value="2-HYDROXYACID OXIDASE 1"/>
    <property type="match status" value="1"/>
</dbReference>
<dbReference type="SUPFAM" id="SSF51395">
    <property type="entry name" value="FMN-linked oxidoreductases"/>
    <property type="match status" value="1"/>
</dbReference>
<evidence type="ECO:0000313" key="8">
    <source>
        <dbReference type="Proteomes" id="UP001595699"/>
    </source>
</evidence>
<dbReference type="Pfam" id="PF01070">
    <property type="entry name" value="FMN_dh"/>
    <property type="match status" value="1"/>
</dbReference>
<protein>
    <submittedName>
        <fullName evidence="7">Alpha-hydroxy acid oxidase</fullName>
        <ecNumber evidence="7">1.-.-.-</ecNumber>
    </submittedName>
</protein>
<dbReference type="Proteomes" id="UP001595699">
    <property type="component" value="Unassembled WGS sequence"/>
</dbReference>
<dbReference type="PIRSF" id="PIRSF000138">
    <property type="entry name" value="Al-hdrx_acd_dh"/>
    <property type="match status" value="1"/>
</dbReference>
<dbReference type="PROSITE" id="PS51349">
    <property type="entry name" value="FMN_HYDROXY_ACID_DH_2"/>
    <property type="match status" value="1"/>
</dbReference>
<dbReference type="GO" id="GO:0016491">
    <property type="term" value="F:oxidoreductase activity"/>
    <property type="evidence" value="ECO:0007669"/>
    <property type="project" value="UniProtKB-KW"/>
</dbReference>
<evidence type="ECO:0000313" key="7">
    <source>
        <dbReference type="EMBL" id="MFC3765166.1"/>
    </source>
</evidence>
<accession>A0ABV7YJ13</accession>
<dbReference type="InterPro" id="IPR037396">
    <property type="entry name" value="FMN_HAD"/>
</dbReference>